<sequence>MGAGRRTQTYDVDTRNETNYRFEQQQKNLGAQLGGVIFMCNTRTFQTCMQNMMFGLPSPHWCYVQYIREGMPLFLYNFESKELHGIFKAASDGEWELDAYGWTDGSRRTPYPCQAAVAVYLQCPPVHISQVRSILAENIIGNTDKFQQELTKKQAAELCAMFRRKRDGQGGSGNGGGQASWPGLGSGNTSGGRTSQAAAAPQFVPSAPPAATAWTGRAAGASSPNGVAAMDSEPAGPPAGPPSSKTFAQMEAEEQRKVQWTAKQAAVQGAAPPPVVVSYAAAGGGAPAEPAEPMQQQASAPDFQPSNGDGDGDRAGRPAAAAAAGPMQQQQQQQQAACRPVSQQQQQQQQQQQVMQQQQMMQQQQQVSQQAATSSQATAGVAAGAASSSSKQSGVELLGDELLAFKQTLRPVIDNLLSLKSESKVGVATALRDHLSRLDEQLMQVQKEAGKMLQEQERLGAQLSHVQQENSAMRQALMRGQGANNSSAASPAHPIGQVPPSAKPVAATPQGAAPAAAASGAAAVRADEIYLLGGNDQGNAAAADAGGWLSSVVVYSAASNSWREGPEMPLRRGYGCSGVLGHHLYVAGGGNLTNWLSDCRRLNLQTGAWEQAASMAVPRGCAGATTMGGRLYVAGGGVENEQYDTVEIYNPDINAWMPGPKLHSKRFSTAASALDGCVYVTGGYDGSYLQSAERLDPREGKWQLIGSMHDKRGAHACSPGPNGLLYVVGGYDVNARNPFMSSVEAFEPRMSSWVPVCAMQQGRAYSAAVCANGTLWVVGGMQGDNYNDSFERYDTASQRWVTVAAAMPPTVSTNRAFLTASVVPAV</sequence>
<dbReference type="OrthoDB" id="45365at2759"/>
<feature type="compositionally biased region" description="Low complexity" evidence="2">
    <location>
        <begin position="281"/>
        <end position="301"/>
    </location>
</feature>
<dbReference type="Pfam" id="PF24681">
    <property type="entry name" value="Kelch_KLHDC2_KLHL20_DRC7"/>
    <property type="match status" value="1"/>
</dbReference>
<name>A0A9D4YUA6_CHLVU</name>
<reference evidence="4" key="2">
    <citation type="submission" date="2020-11" db="EMBL/GenBank/DDBJ databases">
        <authorList>
            <person name="Cecchin M."/>
            <person name="Marcolungo L."/>
            <person name="Rossato M."/>
            <person name="Girolomoni L."/>
            <person name="Cosentino E."/>
            <person name="Cuine S."/>
            <person name="Li-Beisson Y."/>
            <person name="Delledonne M."/>
            <person name="Ballottari M."/>
        </authorList>
    </citation>
    <scope>NUCLEOTIDE SEQUENCE</scope>
    <source>
        <strain evidence="4">211/11P</strain>
        <tissue evidence="4">Whole cell</tissue>
    </source>
</reference>
<comment type="caution">
    <text evidence="4">The sequence shown here is derived from an EMBL/GenBank/DDBJ whole genome shotgun (WGS) entry which is preliminary data.</text>
</comment>
<proteinExistence type="predicted"/>
<reference evidence="4" key="1">
    <citation type="journal article" date="2019" name="Plant J.">
        <title>Chlorella vulgaris genome assembly and annotation reveals the molecular basis for metabolic acclimation to high light conditions.</title>
        <authorList>
            <person name="Cecchin M."/>
            <person name="Marcolungo L."/>
            <person name="Rossato M."/>
            <person name="Girolomoni L."/>
            <person name="Cosentino E."/>
            <person name="Cuine S."/>
            <person name="Li-Beisson Y."/>
            <person name="Delledonne M."/>
            <person name="Ballottari M."/>
        </authorList>
    </citation>
    <scope>NUCLEOTIDE SEQUENCE</scope>
    <source>
        <strain evidence="4">211/11P</strain>
    </source>
</reference>
<dbReference type="AlphaFoldDB" id="A0A9D4YUA6"/>
<dbReference type="SMART" id="SM00767">
    <property type="entry name" value="DCD"/>
    <property type="match status" value="1"/>
</dbReference>
<dbReference type="Gene3D" id="2.130.10.80">
    <property type="entry name" value="Galactose oxidase/kelch, beta-propeller"/>
    <property type="match status" value="1"/>
</dbReference>
<feature type="compositionally biased region" description="Low complexity" evidence="2">
    <location>
        <begin position="319"/>
        <end position="337"/>
    </location>
</feature>
<dbReference type="InterPro" id="IPR037293">
    <property type="entry name" value="Gal_Oxidase_central_sf"/>
</dbReference>
<feature type="region of interest" description="Disordered" evidence="2">
    <location>
        <begin position="165"/>
        <end position="257"/>
    </location>
</feature>
<dbReference type="SUPFAM" id="SSF117281">
    <property type="entry name" value="Kelch motif"/>
    <property type="match status" value="2"/>
</dbReference>
<evidence type="ECO:0000259" key="3">
    <source>
        <dbReference type="PROSITE" id="PS51222"/>
    </source>
</evidence>
<dbReference type="PROSITE" id="PS51222">
    <property type="entry name" value="DCD"/>
    <property type="match status" value="1"/>
</dbReference>
<evidence type="ECO:0000313" key="5">
    <source>
        <dbReference type="Proteomes" id="UP001055712"/>
    </source>
</evidence>
<dbReference type="InterPro" id="IPR013989">
    <property type="entry name" value="Dev_and_cell_death_domain"/>
</dbReference>
<dbReference type="GO" id="GO:0034976">
    <property type="term" value="P:response to endoplasmic reticulum stress"/>
    <property type="evidence" value="ECO:0007669"/>
    <property type="project" value="InterPro"/>
</dbReference>
<evidence type="ECO:0000256" key="1">
    <source>
        <dbReference type="SAM" id="Coils"/>
    </source>
</evidence>
<protein>
    <recommendedName>
        <fullName evidence="3">DCD domain-containing protein</fullName>
    </recommendedName>
</protein>
<accession>A0A9D4YUA6</accession>
<keyword evidence="5" id="KW-1185">Reference proteome</keyword>
<dbReference type="Pfam" id="PF10539">
    <property type="entry name" value="Dev_Cell_Death"/>
    <property type="match status" value="1"/>
</dbReference>
<feature type="coiled-coil region" evidence="1">
    <location>
        <begin position="428"/>
        <end position="455"/>
    </location>
</feature>
<dbReference type="SMART" id="SM00612">
    <property type="entry name" value="Kelch"/>
    <property type="match status" value="6"/>
</dbReference>
<gene>
    <name evidence="4" type="ORF">D9Q98_008646</name>
</gene>
<evidence type="ECO:0000313" key="4">
    <source>
        <dbReference type="EMBL" id="KAI3426271.1"/>
    </source>
</evidence>
<dbReference type="InterPro" id="IPR044832">
    <property type="entry name" value="NRP-like"/>
</dbReference>
<feature type="region of interest" description="Disordered" evidence="2">
    <location>
        <begin position="465"/>
        <end position="509"/>
    </location>
</feature>
<dbReference type="PANTHER" id="PTHR46034:SF7">
    <property type="entry name" value="INFLUENZA VIRUS NS1A-BINDING PROTEIN"/>
    <property type="match status" value="1"/>
</dbReference>
<dbReference type="Proteomes" id="UP001055712">
    <property type="component" value="Unassembled WGS sequence"/>
</dbReference>
<dbReference type="EMBL" id="SIDB01000011">
    <property type="protein sequence ID" value="KAI3426271.1"/>
    <property type="molecule type" value="Genomic_DNA"/>
</dbReference>
<dbReference type="Gene3D" id="2.120.10.80">
    <property type="entry name" value="Kelch-type beta propeller"/>
    <property type="match status" value="1"/>
</dbReference>
<feature type="compositionally biased region" description="Gly residues" evidence="2">
    <location>
        <begin position="169"/>
        <end position="190"/>
    </location>
</feature>
<feature type="domain" description="DCD" evidence="3">
    <location>
        <begin position="31"/>
        <end position="164"/>
    </location>
</feature>
<organism evidence="4 5">
    <name type="scientific">Chlorella vulgaris</name>
    <name type="common">Green alga</name>
    <dbReference type="NCBI Taxonomy" id="3077"/>
    <lineage>
        <taxon>Eukaryota</taxon>
        <taxon>Viridiplantae</taxon>
        <taxon>Chlorophyta</taxon>
        <taxon>core chlorophytes</taxon>
        <taxon>Trebouxiophyceae</taxon>
        <taxon>Chlorellales</taxon>
        <taxon>Chlorellaceae</taxon>
        <taxon>Chlorella clade</taxon>
        <taxon>Chlorella</taxon>
    </lineage>
</organism>
<evidence type="ECO:0000256" key="2">
    <source>
        <dbReference type="SAM" id="MobiDB-lite"/>
    </source>
</evidence>
<dbReference type="InterPro" id="IPR015915">
    <property type="entry name" value="Kelch-typ_b-propeller"/>
</dbReference>
<dbReference type="Pfam" id="PF01344">
    <property type="entry name" value="Kelch_1"/>
    <property type="match status" value="2"/>
</dbReference>
<keyword evidence="1" id="KW-0175">Coiled coil</keyword>
<dbReference type="PANTHER" id="PTHR46034">
    <property type="match status" value="1"/>
</dbReference>
<feature type="region of interest" description="Disordered" evidence="2">
    <location>
        <begin position="281"/>
        <end position="337"/>
    </location>
</feature>
<dbReference type="InterPro" id="IPR006652">
    <property type="entry name" value="Kelch_1"/>
</dbReference>
<feature type="compositionally biased region" description="Low complexity" evidence="2">
    <location>
        <begin position="209"/>
        <end position="221"/>
    </location>
</feature>